<gene>
    <name evidence="2" type="ORF">BG55_16140</name>
</gene>
<sequence length="110" mass="12125">MVSLYDTILQHCSIWAVAYLPTLFSALSALCIAFFMGVYDRRKPWEIMSGPFVCAIFTLAISGSLESLGLPDNAVNLVGGIIGFIGVDKLRYLVEGKLFNRFGVTKNENQ</sequence>
<dbReference type="OrthoDB" id="6711255at2"/>
<evidence type="ECO:0000256" key="1">
    <source>
        <dbReference type="SAM" id="Phobius"/>
    </source>
</evidence>
<keyword evidence="1" id="KW-0472">Membrane</keyword>
<proteinExistence type="predicted"/>
<dbReference type="EMBL" id="JFHN01000056">
    <property type="protein sequence ID" value="EXU74623.1"/>
    <property type="molecule type" value="Genomic_DNA"/>
</dbReference>
<reference evidence="2 3" key="1">
    <citation type="submission" date="2014-02" db="EMBL/GenBank/DDBJ databases">
        <title>Draft genome of Erwinia mallotivora strain BT-MARDI, a papaya dieback pathogen.</title>
        <authorList>
            <person name="Redzuan R."/>
            <person name="Abu Bakar N."/>
            <person name="Badrun R."/>
            <person name="Mohd Raih M.F."/>
            <person name="Rozano L."/>
            <person name="Mat Amin N."/>
        </authorList>
    </citation>
    <scope>NUCLEOTIDE SEQUENCE [LARGE SCALE GENOMIC DNA]</scope>
    <source>
        <strain evidence="2 3">BT-MARDI</strain>
    </source>
</reference>
<dbReference type="Pfam" id="PF05106">
    <property type="entry name" value="Phage_holin_3_1"/>
    <property type="match status" value="1"/>
</dbReference>
<protein>
    <submittedName>
        <fullName evidence="2">Holin</fullName>
    </submittedName>
</protein>
<accession>A0A014N5F1</accession>
<comment type="caution">
    <text evidence="2">The sequence shown here is derived from an EMBL/GenBank/DDBJ whole genome shotgun (WGS) entry which is preliminary data.</text>
</comment>
<feature type="transmembrane region" description="Helical" evidence="1">
    <location>
        <begin position="14"/>
        <end position="35"/>
    </location>
</feature>
<keyword evidence="3" id="KW-1185">Reference proteome</keyword>
<dbReference type="RefSeq" id="WP_034939137.1">
    <property type="nucleotide sequence ID" value="NZ_JFHN01000056.1"/>
</dbReference>
<keyword evidence="1" id="KW-0812">Transmembrane</keyword>
<dbReference type="InterPro" id="IPR006481">
    <property type="entry name" value="Phage_lambda_GpS_holin"/>
</dbReference>
<keyword evidence="1" id="KW-1133">Transmembrane helix</keyword>
<dbReference type="Proteomes" id="UP000019918">
    <property type="component" value="Unassembled WGS sequence"/>
</dbReference>
<dbReference type="PATRIC" id="fig|69222.5.peg.3295"/>
<dbReference type="AlphaFoldDB" id="A0A014N5F1"/>
<name>A0A014N5F1_9GAMM</name>
<evidence type="ECO:0000313" key="2">
    <source>
        <dbReference type="EMBL" id="EXU74623.1"/>
    </source>
</evidence>
<organism evidence="2 3">
    <name type="scientific">Erwinia mallotivora</name>
    <dbReference type="NCBI Taxonomy" id="69222"/>
    <lineage>
        <taxon>Bacteria</taxon>
        <taxon>Pseudomonadati</taxon>
        <taxon>Pseudomonadota</taxon>
        <taxon>Gammaproteobacteria</taxon>
        <taxon>Enterobacterales</taxon>
        <taxon>Erwiniaceae</taxon>
        <taxon>Erwinia</taxon>
    </lineage>
</organism>
<evidence type="ECO:0000313" key="3">
    <source>
        <dbReference type="Proteomes" id="UP000019918"/>
    </source>
</evidence>